<proteinExistence type="predicted"/>
<reference evidence="1 2" key="1">
    <citation type="submission" date="2019-08" db="EMBL/GenBank/DDBJ databases">
        <authorList>
            <person name="Guy L."/>
        </authorList>
    </citation>
    <scope>NUCLEOTIDE SEQUENCE [LARGE SCALE GENOMIC DNA]</scope>
    <source>
        <strain evidence="1 2">SGT-108</strain>
    </source>
</reference>
<dbReference type="EMBL" id="LR699119">
    <property type="protein sequence ID" value="VVC76400.1"/>
    <property type="molecule type" value="Genomic_DNA"/>
</dbReference>
<dbReference type="KEGG" id="asip:AQUSIP_17120"/>
<dbReference type="InterPro" id="IPR011989">
    <property type="entry name" value="ARM-like"/>
</dbReference>
<evidence type="ECO:0008006" key="3">
    <source>
        <dbReference type="Google" id="ProtNLM"/>
    </source>
</evidence>
<gene>
    <name evidence="1" type="ORF">AQUSIP_17120</name>
</gene>
<dbReference type="Proteomes" id="UP000324194">
    <property type="component" value="Chromosome 1"/>
</dbReference>
<dbReference type="InterPro" id="IPR016024">
    <property type="entry name" value="ARM-type_fold"/>
</dbReference>
<evidence type="ECO:0000313" key="1">
    <source>
        <dbReference type="EMBL" id="VVC76400.1"/>
    </source>
</evidence>
<dbReference type="AlphaFoldDB" id="A0A5E4PH97"/>
<dbReference type="Gene3D" id="1.25.10.10">
    <property type="entry name" value="Leucine-rich Repeat Variant"/>
    <property type="match status" value="1"/>
</dbReference>
<name>A0A5E4PH97_9COXI</name>
<organism evidence="1 2">
    <name type="scientific">Aquicella siphonis</name>
    <dbReference type="NCBI Taxonomy" id="254247"/>
    <lineage>
        <taxon>Bacteria</taxon>
        <taxon>Pseudomonadati</taxon>
        <taxon>Pseudomonadota</taxon>
        <taxon>Gammaproteobacteria</taxon>
        <taxon>Legionellales</taxon>
        <taxon>Coxiellaceae</taxon>
        <taxon>Aquicella</taxon>
    </lineage>
</organism>
<evidence type="ECO:0000313" key="2">
    <source>
        <dbReference type="Proteomes" id="UP000324194"/>
    </source>
</evidence>
<protein>
    <recommendedName>
        <fullName evidence="3">HEAT repeat domain-containing protein</fullName>
    </recommendedName>
</protein>
<accession>A0A5E4PH97</accession>
<keyword evidence="2" id="KW-1185">Reference proteome</keyword>
<sequence length="170" mass="18624">MKENAPQQALRHKVLEILDHTEISATDAADMSLLGEEGGRILMEIANGTLQTSRYQRGNAVYLLGLLKNDRHEHCLLSVLTKSEEDRLKILAIRALGKTATRNAAQALAHLIKSGKSTLPQVQSAIATLGDIGGAEELKLLENYHTGHIDPLIRCSIESAMISIRQRIRG</sequence>
<dbReference type="SUPFAM" id="SSF48371">
    <property type="entry name" value="ARM repeat"/>
    <property type="match status" value="1"/>
</dbReference>
<dbReference type="RefSeq" id="WP_148339658.1">
    <property type="nucleotide sequence ID" value="NZ_LR699119.1"/>
</dbReference>